<sequence length="1137" mass="132531">MPTHLPLLLNPLLNAVFNNPQPSKSPLKDIYTNLSKGWEDGTVILVPDLNILLNYADKESGIPYRELCYSEEFLKDHIITTNELRNARLFTTFSKKEVLVKKDILFTGKGFRRSLRLKIHSSEYFHNFNDYFEKGRKFMIMHIEAPLYGTPERLNTLDLITPSNNAAERVVLNDISETIQNEENETEVRNSLDSFVQNETLKFEQILRTFPLVSKSIGEKFETLFRKFNVKDSPDADSLIEVFTETISLSSHIFQLLSPDLIDAILDMSPSLNLNECIFNYVELNLCDKIWNRLCEINGDFLIEHYDDLEFLSLNQRISQAITEFKKLELAVTTVFKIKILVNTINLLSNIESVTVDADTLVGLLLMVIVHSKVTNLESHLFYIQNFSFQNIDLGFVGYSLSTLEGVLYYLKDIENIRTLKKYSQNNQRVISYVETKELISLKEIADTYLGNPDSSLKSRTINGESVLMLAVMSNDYDTWKLLIDYEKVNTLEDILSDTTINGASLLNVALNFENYEIVDDLIEILLSSCTVTELIGYLNMKDIHSRTIGHYLFHYKEIIPKVGFLINWLEKDLNGQTPLFSVCRSYDTPKYPEMIRSVFDTVDKWYTQNSSQFDYEDHIDNRGNTLLHILNSQVDVLLKYQRINLNESNRKSYTPLMIYAKYNRAENIEKIIQDERVNILKPDKNNFTCMDQSKNEQVSELLEQQILLKNSPLVSGKQIGVIRIKLENNEWSIVIRGQINGAYYTTTHSFTDFKNLIELIEIEFPNTFLPLEFVSKNFKVNLNMPSFNKLKINKIIEQLNIFLGSLLSNKPFVDHELLWEFLVQKDFNYQSLLNRTQSKFFNFKQDLLNNLPKANDTFEHQKDQLLLQPEEISEMNFFLKFSTKEISKLRSTYDKLLKVVNFMFVKTDELNQSIELFTEESSIGMKELDFLKKVWKSSTKEFSTDEDLCNTVLYLSLSADEIVKKSNILLNEKIYKWWKLYGELIELNNNYKRFKYVEVKKANKHEQVEVEGLVDVNEESFNNFTNDTSFTLNDNGSQAKKQKPSFLTNFIESKRNKYETKLLAGLHDVKKKLYELNKDMKFSHETLAMEMNNFLIFKTEHLKATMKLYVRKQIKDLKFNNVMLQRGLDDLQSLDK</sequence>
<dbReference type="InterPro" id="IPR036871">
    <property type="entry name" value="PX_dom_sf"/>
</dbReference>
<dbReference type="STRING" id="683960.A0A1E3PC47"/>
<dbReference type="SUPFAM" id="SSF64268">
    <property type="entry name" value="PX domain"/>
    <property type="match status" value="1"/>
</dbReference>
<comment type="similarity">
    <text evidence="1">Belongs to the UPF0507 family.</text>
</comment>
<dbReference type="EMBL" id="KV454208">
    <property type="protein sequence ID" value="ODQ62457.1"/>
    <property type="molecule type" value="Genomic_DNA"/>
</dbReference>
<dbReference type="RefSeq" id="XP_019041664.1">
    <property type="nucleotide sequence ID" value="XM_019184051.1"/>
</dbReference>
<dbReference type="InterPro" id="IPR002110">
    <property type="entry name" value="Ankyrin_rpt"/>
</dbReference>
<dbReference type="GO" id="GO:0000149">
    <property type="term" value="F:SNARE binding"/>
    <property type="evidence" value="ECO:0007669"/>
    <property type="project" value="TreeGrafter"/>
</dbReference>
<dbReference type="GO" id="GO:0030133">
    <property type="term" value="C:transport vesicle"/>
    <property type="evidence" value="ECO:0007669"/>
    <property type="project" value="TreeGrafter"/>
</dbReference>
<dbReference type="Gene3D" id="1.25.40.20">
    <property type="entry name" value="Ankyrin repeat-containing domain"/>
    <property type="match status" value="1"/>
</dbReference>
<protein>
    <recommendedName>
        <fullName evidence="2">VPS9 domain-containing protein</fullName>
    </recommendedName>
</protein>
<dbReference type="PANTHER" id="PTHR24170:SF1">
    <property type="entry name" value="DOMAIN PROTEIN, PUTATIVE (AFU_ORTHOLOGUE AFUA_1G09870)-RELATED"/>
    <property type="match status" value="1"/>
</dbReference>
<dbReference type="Gene3D" id="3.30.1520.10">
    <property type="entry name" value="Phox-like domain"/>
    <property type="match status" value="1"/>
</dbReference>
<feature type="domain" description="VPS9" evidence="2">
    <location>
        <begin position="284"/>
        <end position="420"/>
    </location>
</feature>
<evidence type="ECO:0000313" key="3">
    <source>
        <dbReference type="EMBL" id="ODQ62457.1"/>
    </source>
</evidence>
<dbReference type="SMART" id="SM00248">
    <property type="entry name" value="ANK"/>
    <property type="match status" value="4"/>
</dbReference>
<dbReference type="GeneID" id="30201297"/>
<dbReference type="AlphaFoldDB" id="A0A1E3PC47"/>
<dbReference type="SUPFAM" id="SSF48403">
    <property type="entry name" value="Ankyrin repeat"/>
    <property type="match status" value="1"/>
</dbReference>
<gene>
    <name evidence="3" type="ORF">WICANDRAFT_66719</name>
</gene>
<dbReference type="GO" id="GO:0005770">
    <property type="term" value="C:late endosome"/>
    <property type="evidence" value="ECO:0007669"/>
    <property type="project" value="TreeGrafter"/>
</dbReference>
<dbReference type="GO" id="GO:0035091">
    <property type="term" value="F:phosphatidylinositol binding"/>
    <property type="evidence" value="ECO:0007669"/>
    <property type="project" value="InterPro"/>
</dbReference>
<dbReference type="OrthoDB" id="7464126at2759"/>
<evidence type="ECO:0000256" key="1">
    <source>
        <dbReference type="ARBA" id="ARBA00007428"/>
    </source>
</evidence>
<organism evidence="3 4">
    <name type="scientific">Wickerhamomyces anomalus (strain ATCC 58044 / CBS 1984 / NCYC 433 / NRRL Y-366-8)</name>
    <name type="common">Yeast</name>
    <name type="synonym">Hansenula anomala</name>
    <dbReference type="NCBI Taxonomy" id="683960"/>
    <lineage>
        <taxon>Eukaryota</taxon>
        <taxon>Fungi</taxon>
        <taxon>Dikarya</taxon>
        <taxon>Ascomycota</taxon>
        <taxon>Saccharomycotina</taxon>
        <taxon>Saccharomycetes</taxon>
        <taxon>Phaffomycetales</taxon>
        <taxon>Wickerhamomycetaceae</taxon>
        <taxon>Wickerhamomyces</taxon>
    </lineage>
</organism>
<dbReference type="GO" id="GO:0045022">
    <property type="term" value="P:early endosome to late endosome transport"/>
    <property type="evidence" value="ECO:0007669"/>
    <property type="project" value="TreeGrafter"/>
</dbReference>
<dbReference type="CDD" id="cd06093">
    <property type="entry name" value="PX_domain"/>
    <property type="match status" value="1"/>
</dbReference>
<dbReference type="InterPro" id="IPR036770">
    <property type="entry name" value="Ankyrin_rpt-contain_sf"/>
</dbReference>
<name>A0A1E3PC47_WICAA</name>
<reference evidence="3 4" key="1">
    <citation type="journal article" date="2016" name="Proc. Natl. Acad. Sci. U.S.A.">
        <title>Comparative genomics of biotechnologically important yeasts.</title>
        <authorList>
            <person name="Riley R."/>
            <person name="Haridas S."/>
            <person name="Wolfe K.H."/>
            <person name="Lopes M.R."/>
            <person name="Hittinger C.T."/>
            <person name="Goeker M."/>
            <person name="Salamov A.A."/>
            <person name="Wisecaver J.H."/>
            <person name="Long T.M."/>
            <person name="Calvey C.H."/>
            <person name="Aerts A.L."/>
            <person name="Barry K.W."/>
            <person name="Choi C."/>
            <person name="Clum A."/>
            <person name="Coughlan A.Y."/>
            <person name="Deshpande S."/>
            <person name="Douglass A.P."/>
            <person name="Hanson S.J."/>
            <person name="Klenk H.-P."/>
            <person name="LaButti K.M."/>
            <person name="Lapidus A."/>
            <person name="Lindquist E.A."/>
            <person name="Lipzen A.M."/>
            <person name="Meier-Kolthoff J.P."/>
            <person name="Ohm R.A."/>
            <person name="Otillar R.P."/>
            <person name="Pangilinan J.L."/>
            <person name="Peng Y."/>
            <person name="Rokas A."/>
            <person name="Rosa C.A."/>
            <person name="Scheuner C."/>
            <person name="Sibirny A.A."/>
            <person name="Slot J.C."/>
            <person name="Stielow J.B."/>
            <person name="Sun H."/>
            <person name="Kurtzman C.P."/>
            <person name="Blackwell M."/>
            <person name="Grigoriev I.V."/>
            <person name="Jeffries T.W."/>
        </authorList>
    </citation>
    <scope>NUCLEOTIDE SEQUENCE [LARGE SCALE GENOMIC DNA]</scope>
    <source>
        <strain evidence="4">ATCC 58044 / CBS 1984 / NCYC 433 / NRRL Y-366-8</strain>
    </source>
</reference>
<dbReference type="GO" id="GO:0005085">
    <property type="term" value="F:guanyl-nucleotide exchange factor activity"/>
    <property type="evidence" value="ECO:0007669"/>
    <property type="project" value="TreeGrafter"/>
</dbReference>
<dbReference type="Pfam" id="PF02204">
    <property type="entry name" value="VPS9"/>
    <property type="match status" value="1"/>
</dbReference>
<dbReference type="InterPro" id="IPR051248">
    <property type="entry name" value="UPF0507/Ank_repeat_27"/>
</dbReference>
<dbReference type="SUPFAM" id="SSF109993">
    <property type="entry name" value="VPS9 domain"/>
    <property type="match status" value="1"/>
</dbReference>
<accession>A0A1E3PC47</accession>
<proteinExistence type="inferred from homology"/>
<dbReference type="GO" id="GO:0097422">
    <property type="term" value="C:tubular endosome"/>
    <property type="evidence" value="ECO:0007669"/>
    <property type="project" value="TreeGrafter"/>
</dbReference>
<dbReference type="InterPro" id="IPR037191">
    <property type="entry name" value="VPS9_dom_sf"/>
</dbReference>
<dbReference type="GO" id="GO:0005886">
    <property type="term" value="C:plasma membrane"/>
    <property type="evidence" value="ECO:0007669"/>
    <property type="project" value="TreeGrafter"/>
</dbReference>
<keyword evidence="4" id="KW-1185">Reference proteome</keyword>
<dbReference type="PROSITE" id="PS51205">
    <property type="entry name" value="VPS9"/>
    <property type="match status" value="1"/>
</dbReference>
<dbReference type="PANTHER" id="PTHR24170">
    <property type="entry name" value="ANKYRIN REPEAT DOMAIN-CONTAINING PROTEIN 27"/>
    <property type="match status" value="1"/>
</dbReference>
<evidence type="ECO:0000313" key="4">
    <source>
        <dbReference type="Proteomes" id="UP000094112"/>
    </source>
</evidence>
<evidence type="ECO:0000259" key="2">
    <source>
        <dbReference type="PROSITE" id="PS51205"/>
    </source>
</evidence>
<dbReference type="GO" id="GO:0005769">
    <property type="term" value="C:early endosome"/>
    <property type="evidence" value="ECO:0007669"/>
    <property type="project" value="TreeGrafter"/>
</dbReference>
<dbReference type="Gene3D" id="1.20.1050.80">
    <property type="entry name" value="VPS9 domain"/>
    <property type="match status" value="1"/>
</dbReference>
<dbReference type="Proteomes" id="UP000094112">
    <property type="component" value="Unassembled WGS sequence"/>
</dbReference>
<dbReference type="InterPro" id="IPR003123">
    <property type="entry name" value="VPS9"/>
</dbReference>